<feature type="signal peptide" evidence="1">
    <location>
        <begin position="1"/>
        <end position="19"/>
    </location>
</feature>
<organism evidence="2 3">
    <name type="scientific">Ruegeria intermedia</name>
    <dbReference type="NCBI Taxonomy" id="996115"/>
    <lineage>
        <taxon>Bacteria</taxon>
        <taxon>Pseudomonadati</taxon>
        <taxon>Pseudomonadota</taxon>
        <taxon>Alphaproteobacteria</taxon>
        <taxon>Rhodobacterales</taxon>
        <taxon>Roseobacteraceae</taxon>
        <taxon>Ruegeria</taxon>
    </lineage>
</organism>
<proteinExistence type="predicted"/>
<evidence type="ECO:0000256" key="1">
    <source>
        <dbReference type="SAM" id="SignalP"/>
    </source>
</evidence>
<dbReference type="RefSeq" id="WP_149774341.1">
    <property type="nucleotide sequence ID" value="NZ_FQVK01000002.1"/>
</dbReference>
<evidence type="ECO:0008006" key="4">
    <source>
        <dbReference type="Google" id="ProtNLM"/>
    </source>
</evidence>
<feature type="chain" id="PRO_5012522086" description="Lipoprotein" evidence="1">
    <location>
        <begin position="20"/>
        <end position="84"/>
    </location>
</feature>
<protein>
    <recommendedName>
        <fullName evidence="4">Lipoprotein</fullName>
    </recommendedName>
</protein>
<reference evidence="2 3" key="1">
    <citation type="submission" date="2016-11" db="EMBL/GenBank/DDBJ databases">
        <authorList>
            <person name="Varghese N."/>
            <person name="Submissions S."/>
        </authorList>
    </citation>
    <scope>NUCLEOTIDE SEQUENCE [LARGE SCALE GENOMIC DNA]</scope>
    <source>
        <strain evidence="2 3">DSM 29341</strain>
    </source>
</reference>
<dbReference type="PROSITE" id="PS51257">
    <property type="entry name" value="PROKAR_LIPOPROTEIN"/>
    <property type="match status" value="1"/>
</dbReference>
<dbReference type="Proteomes" id="UP000325134">
    <property type="component" value="Unassembled WGS sequence"/>
</dbReference>
<dbReference type="OrthoDB" id="7777983at2"/>
<gene>
    <name evidence="2" type="ORF">SAMN05444279_10218</name>
</gene>
<evidence type="ECO:0000313" key="2">
    <source>
        <dbReference type="EMBL" id="SHE39640.1"/>
    </source>
</evidence>
<keyword evidence="1" id="KW-0732">Signal</keyword>
<accession>A0A1M4T5H1</accession>
<sequence>MTSTTVKSTVLLAGLAVLAGCIPSPRDLETTPVKVQTPKGVVTCQLYRQDRVDWDRAIDFPATKMSVPEADAYCQQEGQRRLGR</sequence>
<dbReference type="AlphaFoldDB" id="A0A1M4T5H1"/>
<dbReference type="EMBL" id="FQVK01000002">
    <property type="protein sequence ID" value="SHE39640.1"/>
    <property type="molecule type" value="Genomic_DNA"/>
</dbReference>
<name>A0A1M4T5H1_9RHOB</name>
<keyword evidence="3" id="KW-1185">Reference proteome</keyword>
<evidence type="ECO:0000313" key="3">
    <source>
        <dbReference type="Proteomes" id="UP000325134"/>
    </source>
</evidence>